<dbReference type="PANTHER" id="PTHR11319">
    <property type="entry name" value="G PROTEIN-COUPLED RECEPTOR-RELATED"/>
    <property type="match status" value="1"/>
</dbReference>
<comment type="caution">
    <text evidence="2">The sequence shown here is derived from an EMBL/GenBank/DDBJ whole genome shotgun (WGS) entry which is preliminary data.</text>
</comment>
<gene>
    <name evidence="2" type="ORF">PPENT_87.1.T1010124</name>
</gene>
<dbReference type="PANTHER" id="PTHR11319:SF35">
    <property type="entry name" value="OUTER MEMBRANE PROTEIN PMPC-RELATED"/>
    <property type="match status" value="1"/>
</dbReference>
<evidence type="ECO:0008006" key="4">
    <source>
        <dbReference type="Google" id="ProtNLM"/>
    </source>
</evidence>
<feature type="chain" id="PRO_5035898030" description="Transmembrane protein" evidence="1">
    <location>
        <begin position="17"/>
        <end position="2417"/>
    </location>
</feature>
<dbReference type="EMBL" id="CAJJDO010000101">
    <property type="protein sequence ID" value="CAD8192389.1"/>
    <property type="molecule type" value="Genomic_DNA"/>
</dbReference>
<feature type="signal peptide" evidence="1">
    <location>
        <begin position="1"/>
        <end position="16"/>
    </location>
</feature>
<proteinExistence type="predicted"/>
<dbReference type="CDD" id="cd00064">
    <property type="entry name" value="FU"/>
    <property type="match status" value="1"/>
</dbReference>
<evidence type="ECO:0000313" key="3">
    <source>
        <dbReference type="Proteomes" id="UP000689195"/>
    </source>
</evidence>
<sequence>MIFYIVFFLLIDIFSSLEIKEMDSMYQYSQESIVIIENTSSILNAFRYGLWSKYNPLTNILQVGNVGLFDSDCFLLHSAVEELSQALNLIYYDCINYSLKKIQKNIAFIDNNELQHSFKIDIDPFEYENVWYFFEIVQWPQLERFELMFIYKEEIFKENLQIKYPFKDLNLQLIFGGGMIVTNSKIITITPGTKFSYFPGKLIKVQYKFEEISLDEDQEWLARTQFESYKYCNCEINNILKLEDIAINWLENQVFTSQKINCNSFQLSGWFKITDIIQNSNEFTYQLITLKSNFQNSLADKNLTPLSLSYKISKSKNQVIITTYSYKFPSVTINFSDDPYLIQKELDITNKLSLWQKLEIQFLEDQLMINIKFYEGYDIYEYNIQEQVNQFKCTQFKLEYGNTLQSTINYLKILIRNIRFYNCYTINTLQICHHSCQECDGPTQNNCLSCSLESQRIYLPEFKACVCPIYTIDQDICLSYIDSRIELSNERKRMPKCKYGYFEYENYCIHCPSIINDQMATCQECLQNPQGWSKDPYCEYDLFLNQNGDVQTMIWQDYKTYYLYDGNNLIYCDQCNQTYSFFVEDQEVQNLEITVRQKRIFCQLLIPYCYECLPSINGFECINCYYQFKLIDGICTQVNTYQDNQFCISPYYITSKRKCNLCPIPNCKYCFEYQQNDLSKCTLYINFEDFDLEQEIKIGCALCEDNFIFDFITGTCFFDTPKIQNCLRSFIYDGQEICTLSQINDFNVAPEIINCQQHLSYCLQCVLTPEFTIKCIICEIGYTASISDGGCYLANKYLSFKAQIMIEGVYQLSDGWVQRIQSFMMKFLPNRYFYFQTKMNQIVDQMIVECQENYGLINPYSCSSYCNSQCLDCKLKEYDTYYCNRCPLNQNYQPIRDQINGTCSECTQLCHACTSRTNDEINNHQPNFIINDNNFKHTKKCLKPVQDPKIYLDPYDQIAKYCFDETCSKIFTYHFIIDYCFWFDISWEQYLNVNYFNSIGIDSLTVHFTFTNLNVQCSIPRFEIKSYLKTKVFSLKYIHFIYSSRKGLIMQISHIIYIDNIDKLEINNTIHKSQKNYQFILQNNQKQIQLSLFNLTITNSQIKNTKSIFQSDIFGDVQMQDVYLLNLNFVNSSLLNLTDYLLQGIVQIDGFIIRNCNFLNSNLFQFINNQLILSVKNLIIEDCEFTNSSIYFIDSNDWQLSRLDFYNIKIKNNKFINSSLLHCKNQVSLSLMYFLFESNNLLYSNFFVSNYNLQLQYFKVQNNQILESYLILILEKNDNQHINVIINQLEASNNQFENSKFFKLYTTQEFSQVDLSISNLIFNEMTTIINSDQRSYLFQIRCSKLKMQDFSLSNIKNLFLFYIYDSNDIIIQNIIYENSAQIYQVPFSQSCQITINDKNQMLKIDNFYTLKIISVQIINQFTIDESFLDLSQRKEYLNSSQLEILDLTFKGNLQLYKESTRVFSLFTLYSEGNLNIQINRIKFQENCFHSIAESFFQSYASLVFLSIKSSSIKIFNFISERNAFTNSSNTFIYIYANKINIQNLQVSNHNILSTEIWEKFYGLKLDKQLNQQQINQVIFQTLNISNIGGVGQIKASNFTCLKCNFQHILALKSFIFEIMTADYGIIKLYQFIANDITGDMKQDSNSSGCISIFSQDSYLDLEIQQSIFRNVSNRMSPSILSIQPSKIRNMIRLIDIEIYDCISLMNQILFIQFSDSKKIYDKNTLELRNIIIIQNMDSWLQHFSQMGNLSRTELLQISSSQNSLFYIESCSISIQNVIIEGLYLSPIFSIINAPKLIIMQIQIRQIQLFYSFTLININQMLDIETIMFFQQVSIINNSIYEPGLQRVYLQDFDFSINGCFIVANQSKKAQAFYYLNQILTIIEEHKQTQISLIYIQSLSNKHSFYFNQIELVSNDCLYCISGLINFDLVSFQAIKIQELYCNYNIIKQYGCLSILGDNTISPQIQILSSTFMFNRGSQGVAISSTKSILIKQCIIIQNIAIQKGGGLYLELNSSNQFIIKNSIIVGNQAKEGGGLYFIGDSSLNVQNLNQTYLLFNNASIYANNIVENPTHLELFINSQEMKADKANFDQVQTSILRIIPYSTIEQEVLIKTYYLMFPSGQSIKDFTLSIPKIQQTYKQIQSIELILKNKYNELQKNIINSTCFISDKIITKHEEQINGNLQNIQLLYNNEKNNFDLSQIAFYFNPYDKDYNYLEISITCTTEVQKNQLKYIINAKSYKCQLGEFHVDNGCQICQSSQGFYSITYDTIKCSIFDKEKFQEITSNAIKLQEGYWRPNYLSDYSTLCFKITRFCVGGWDVGDGLCSKGHVGALCEECDIYNVKGDGYYLKNLQNSECLPCFGIQDSILPFVLNSIWAILSIILTVKSIVKSNDLFLFLKVKERFSKILFKLNQGIIFKY</sequence>
<protein>
    <recommendedName>
        <fullName evidence="4">Transmembrane protein</fullName>
    </recommendedName>
</protein>
<dbReference type="OrthoDB" id="77931at2759"/>
<evidence type="ECO:0000313" key="2">
    <source>
        <dbReference type="EMBL" id="CAD8192389.1"/>
    </source>
</evidence>
<accession>A0A8S1WW57</accession>
<keyword evidence="1" id="KW-0732">Signal</keyword>
<name>A0A8S1WW57_9CILI</name>
<evidence type="ECO:0000256" key="1">
    <source>
        <dbReference type="SAM" id="SignalP"/>
    </source>
</evidence>
<dbReference type="Proteomes" id="UP000689195">
    <property type="component" value="Unassembled WGS sequence"/>
</dbReference>
<reference evidence="2" key="1">
    <citation type="submission" date="2021-01" db="EMBL/GenBank/DDBJ databases">
        <authorList>
            <consortium name="Genoscope - CEA"/>
            <person name="William W."/>
        </authorList>
    </citation>
    <scope>NUCLEOTIDE SEQUENCE</scope>
</reference>
<dbReference type="InterPro" id="IPR006212">
    <property type="entry name" value="Furin_repeat"/>
</dbReference>
<organism evidence="2 3">
    <name type="scientific">Paramecium pentaurelia</name>
    <dbReference type="NCBI Taxonomy" id="43138"/>
    <lineage>
        <taxon>Eukaryota</taxon>
        <taxon>Sar</taxon>
        <taxon>Alveolata</taxon>
        <taxon>Ciliophora</taxon>
        <taxon>Intramacronucleata</taxon>
        <taxon>Oligohymenophorea</taxon>
        <taxon>Peniculida</taxon>
        <taxon>Parameciidae</taxon>
        <taxon>Paramecium</taxon>
    </lineage>
</organism>
<keyword evidence="3" id="KW-1185">Reference proteome</keyword>